<dbReference type="SUPFAM" id="SSF52540">
    <property type="entry name" value="P-loop containing nucleoside triphosphate hydrolases"/>
    <property type="match status" value="1"/>
</dbReference>
<reference evidence="3" key="1">
    <citation type="submission" date="2021-02" db="EMBL/GenBank/DDBJ databases">
        <authorList>
            <person name="Dougan E. K."/>
            <person name="Rhodes N."/>
            <person name="Thang M."/>
            <person name="Chan C."/>
        </authorList>
    </citation>
    <scope>NUCLEOTIDE SEQUENCE</scope>
</reference>
<evidence type="ECO:0000256" key="1">
    <source>
        <dbReference type="ARBA" id="ARBA00022801"/>
    </source>
</evidence>
<sequence>VFAELFWVPGVLLQAEDRAHRLGQAKMINVHYLVAPGTVDERMFEAVERRCRDTSAALDGGAAGTGKRTNEGTTCYAEAAEDGNTGVGGPTGAPLLRHKGLNAPLASAKSALAEEASRAKRPRLQQQHSIDVADAEEETATMTTATTATATTAAATPTAATTAAHDQEDQQDPRGNQAGGAQVSSTGDDDDIEILGATKKPGPFRW</sequence>
<dbReference type="PANTHER" id="PTHR45766:SF6">
    <property type="entry name" value="SWI_SNF-RELATED MATRIX-ASSOCIATED ACTIN-DEPENDENT REGULATOR OF CHROMATIN SUBFAMILY A-LIKE PROTEIN 1"/>
    <property type="match status" value="1"/>
</dbReference>
<feature type="compositionally biased region" description="Low complexity" evidence="2">
    <location>
        <begin position="140"/>
        <end position="164"/>
    </location>
</feature>
<dbReference type="PANTHER" id="PTHR45766">
    <property type="entry name" value="DNA ANNEALING HELICASE AND ENDONUCLEASE ZRANB3 FAMILY MEMBER"/>
    <property type="match status" value="1"/>
</dbReference>
<dbReference type="Proteomes" id="UP000626109">
    <property type="component" value="Unassembled WGS sequence"/>
</dbReference>
<evidence type="ECO:0008006" key="5">
    <source>
        <dbReference type="Google" id="ProtNLM"/>
    </source>
</evidence>
<dbReference type="GO" id="GO:0006281">
    <property type="term" value="P:DNA repair"/>
    <property type="evidence" value="ECO:0007669"/>
    <property type="project" value="TreeGrafter"/>
</dbReference>
<accession>A0A813IVG5</accession>
<gene>
    <name evidence="3" type="ORF">PGLA2088_LOCUS11897</name>
</gene>
<dbReference type="EMBL" id="CAJNNW010013885">
    <property type="protein sequence ID" value="CAE8655915.1"/>
    <property type="molecule type" value="Genomic_DNA"/>
</dbReference>
<protein>
    <recommendedName>
        <fullName evidence="5">Chromatin-remodeling ATPase INO80</fullName>
    </recommendedName>
</protein>
<dbReference type="GO" id="GO:0043596">
    <property type="term" value="C:nuclear replication fork"/>
    <property type="evidence" value="ECO:0007669"/>
    <property type="project" value="TreeGrafter"/>
</dbReference>
<evidence type="ECO:0000256" key="2">
    <source>
        <dbReference type="SAM" id="MobiDB-lite"/>
    </source>
</evidence>
<dbReference type="InterPro" id="IPR027417">
    <property type="entry name" value="P-loop_NTPase"/>
</dbReference>
<feature type="region of interest" description="Disordered" evidence="2">
    <location>
        <begin position="107"/>
        <end position="206"/>
    </location>
</feature>
<feature type="non-terminal residue" evidence="3">
    <location>
        <position position="1"/>
    </location>
</feature>
<dbReference type="AlphaFoldDB" id="A0A813IVG5"/>
<dbReference type="Gene3D" id="3.40.50.300">
    <property type="entry name" value="P-loop containing nucleotide triphosphate hydrolases"/>
    <property type="match status" value="1"/>
</dbReference>
<evidence type="ECO:0000313" key="3">
    <source>
        <dbReference type="EMBL" id="CAE8655915.1"/>
    </source>
</evidence>
<comment type="caution">
    <text evidence="3">The sequence shown here is derived from an EMBL/GenBank/DDBJ whole genome shotgun (WGS) entry which is preliminary data.</text>
</comment>
<feature type="non-terminal residue" evidence="3">
    <location>
        <position position="206"/>
    </location>
</feature>
<name>A0A813IVG5_POLGL</name>
<dbReference type="GO" id="GO:0031297">
    <property type="term" value="P:replication fork processing"/>
    <property type="evidence" value="ECO:0007669"/>
    <property type="project" value="TreeGrafter"/>
</dbReference>
<organism evidence="3 4">
    <name type="scientific">Polarella glacialis</name>
    <name type="common">Dinoflagellate</name>
    <dbReference type="NCBI Taxonomy" id="89957"/>
    <lineage>
        <taxon>Eukaryota</taxon>
        <taxon>Sar</taxon>
        <taxon>Alveolata</taxon>
        <taxon>Dinophyceae</taxon>
        <taxon>Suessiales</taxon>
        <taxon>Suessiaceae</taxon>
        <taxon>Polarella</taxon>
    </lineage>
</organism>
<dbReference type="GO" id="GO:0016787">
    <property type="term" value="F:hydrolase activity"/>
    <property type="evidence" value="ECO:0007669"/>
    <property type="project" value="UniProtKB-KW"/>
</dbReference>
<proteinExistence type="predicted"/>
<evidence type="ECO:0000313" key="4">
    <source>
        <dbReference type="Proteomes" id="UP000626109"/>
    </source>
</evidence>
<keyword evidence="1" id="KW-0378">Hydrolase</keyword>